<evidence type="ECO:0000259" key="4">
    <source>
        <dbReference type="PROSITE" id="PS51786"/>
    </source>
</evidence>
<evidence type="ECO:0000313" key="5">
    <source>
        <dbReference type="EMBL" id="QEX17493.1"/>
    </source>
</evidence>
<dbReference type="KEGG" id="htq:FRZ44_27930"/>
<comment type="similarity">
    <text evidence="2">Belongs to the peptidase S16 family.</text>
</comment>
<reference evidence="5 6" key="1">
    <citation type="submission" date="2019-08" db="EMBL/GenBank/DDBJ databases">
        <title>Hyperibacter terrae gen. nov., sp. nov. and Hyperibacter viscosus sp. nov., two new members in the family Rhodospirillaceae isolated from the rhizosphere of Hypericum perforatum.</title>
        <authorList>
            <person name="Noviana Z."/>
        </authorList>
    </citation>
    <scope>NUCLEOTIDE SEQUENCE [LARGE SCALE GENOMIC DNA]</scope>
    <source>
        <strain evidence="5 6">R5913</strain>
    </source>
</reference>
<evidence type="ECO:0000256" key="3">
    <source>
        <dbReference type="SAM" id="Coils"/>
    </source>
</evidence>
<dbReference type="InterPro" id="IPR041699">
    <property type="entry name" value="AAA_32"/>
</dbReference>
<dbReference type="Proteomes" id="UP000326202">
    <property type="component" value="Chromosome"/>
</dbReference>
<keyword evidence="6" id="KW-1185">Reference proteome</keyword>
<feature type="domain" description="Lon proteolytic" evidence="4">
    <location>
        <begin position="568"/>
        <end position="763"/>
    </location>
</feature>
<name>A0A5J6MJB9_9PROT</name>
<dbReference type="OrthoDB" id="9758568at2"/>
<dbReference type="InterPro" id="IPR008269">
    <property type="entry name" value="Lon_proteolytic"/>
</dbReference>
<dbReference type="PANTHER" id="PTHR10046">
    <property type="entry name" value="ATP DEPENDENT LON PROTEASE FAMILY MEMBER"/>
    <property type="match status" value="1"/>
</dbReference>
<dbReference type="Gene3D" id="1.10.8.60">
    <property type="match status" value="1"/>
</dbReference>
<dbReference type="Pfam" id="PF13654">
    <property type="entry name" value="AAA_32"/>
    <property type="match status" value="1"/>
</dbReference>
<comment type="catalytic activity">
    <reaction evidence="2">
        <text>Hydrolysis of proteins in presence of ATP.</text>
        <dbReference type="EC" id="3.4.21.53"/>
    </reaction>
</comment>
<dbReference type="GO" id="GO:0006508">
    <property type="term" value="P:proteolysis"/>
    <property type="evidence" value="ECO:0007669"/>
    <property type="project" value="UniProtKB-KW"/>
</dbReference>
<dbReference type="SUPFAM" id="SSF52540">
    <property type="entry name" value="P-loop containing nucleoside triphosphate hydrolases"/>
    <property type="match status" value="1"/>
</dbReference>
<dbReference type="EC" id="3.4.21.53" evidence="2"/>
<evidence type="ECO:0000256" key="1">
    <source>
        <dbReference type="ARBA" id="ARBA00022670"/>
    </source>
</evidence>
<gene>
    <name evidence="5" type="ORF">FRZ44_27930</name>
</gene>
<sequence>MAASVAPLNPEALYRRCEPAELPFQTTADLKDLHRIVGQERALDALEFGIGIRRQGYNLYALGPGGTGKHTIAFGFLQQRARAGEVPPDLCYVNNFEVSHRPIALKLPAGRGSKLQSEMRGLIEDLRVAIPAILEGEEYRNRRQLIDETTKSRQAEVFERLQADAQPKGIALLRTPMGFAFAPVRDGAALSPEDFQKLPEAERKRIEADLKALQDELEEALRKFPTWERERRDQARELDRQVTSAAVASGIAVVKDHFRDLPDVLAFLDAVEKDIVDNADAFLPTEGESQGMPGTPRLSPAVRDRFRRYRVNLLVDHTHQVGAPVIYEDNPTMPNLVGRVENLAELGALITDFTLIKAGALHRANGGYLMLDAQKLLVQPYAYEALKRALRARQITIESPGQALSLVSTVTVEPEPVFLDVKIVIVGTRDIYYLLAAQDPEFNDLFKVAADFDDDMPREGEAVLAYAQLIATIGRREGLKTLDRAAVARLIEQAGRIADDNQKLTTRFGDVADVMREGDYWAGKAKREVIGADDIEKAIDQQIYRSGRVREKSLEIIDSGIVLIDTAGSKVGQINGLSVLSLPNFSFGKPSRITARVRLGRGEVIDVERRVELGGPTHSKGVLILSAFLAARYASDQPLSLSATLVFEQSYGGVDGDSASSAELYALLSALSELPIDQSFAVTGSVNQFGQVQAIGGVNQKIEGYFDVCRHHGLTGKQGVLIPSTNVRHLMLRRDIVEAARNGQFRIYPIETIDQGIELLTGFPAGAREDDGKFPKGSVNRRVEDRLIALAQQRRRFGAGGDNGAETGQGGRT</sequence>
<dbReference type="Pfam" id="PF20436">
    <property type="entry name" value="LonB_AAA-LID"/>
    <property type="match status" value="1"/>
</dbReference>
<feature type="active site" evidence="2">
    <location>
        <position position="701"/>
    </location>
</feature>
<dbReference type="Gene3D" id="3.30.230.10">
    <property type="match status" value="1"/>
</dbReference>
<accession>A0A5J6MJB9</accession>
<dbReference type="GO" id="GO:0004176">
    <property type="term" value="F:ATP-dependent peptidase activity"/>
    <property type="evidence" value="ECO:0007669"/>
    <property type="project" value="UniProtKB-UniRule"/>
</dbReference>
<dbReference type="GO" id="GO:0030163">
    <property type="term" value="P:protein catabolic process"/>
    <property type="evidence" value="ECO:0007669"/>
    <property type="project" value="InterPro"/>
</dbReference>
<dbReference type="PROSITE" id="PS51786">
    <property type="entry name" value="LON_PROTEOLYTIC"/>
    <property type="match status" value="1"/>
</dbReference>
<dbReference type="InterPro" id="IPR027065">
    <property type="entry name" value="Lon_Prtase"/>
</dbReference>
<dbReference type="PRINTS" id="PR00830">
    <property type="entry name" value="ENDOLAPTASE"/>
</dbReference>
<keyword evidence="2" id="KW-0378">Hydrolase</keyword>
<dbReference type="InterPro" id="IPR020568">
    <property type="entry name" value="Ribosomal_Su5_D2-typ_SF"/>
</dbReference>
<organism evidence="5 6">
    <name type="scientific">Hypericibacter terrae</name>
    <dbReference type="NCBI Taxonomy" id="2602015"/>
    <lineage>
        <taxon>Bacteria</taxon>
        <taxon>Pseudomonadati</taxon>
        <taxon>Pseudomonadota</taxon>
        <taxon>Alphaproteobacteria</taxon>
        <taxon>Rhodospirillales</taxon>
        <taxon>Dongiaceae</taxon>
        <taxon>Hypericibacter</taxon>
    </lineage>
</organism>
<dbReference type="Gene3D" id="3.40.50.300">
    <property type="entry name" value="P-loop containing nucleotide triphosphate hydrolases"/>
    <property type="match status" value="2"/>
</dbReference>
<dbReference type="Pfam" id="PF05362">
    <property type="entry name" value="Lon_C"/>
    <property type="match status" value="1"/>
</dbReference>
<protein>
    <recommendedName>
        <fullName evidence="2">endopeptidase La</fullName>
        <ecNumber evidence="2">3.4.21.53</ecNumber>
    </recommendedName>
</protein>
<keyword evidence="2" id="KW-0720">Serine protease</keyword>
<dbReference type="GO" id="GO:0005524">
    <property type="term" value="F:ATP binding"/>
    <property type="evidence" value="ECO:0007669"/>
    <property type="project" value="InterPro"/>
</dbReference>
<dbReference type="Pfam" id="PF20437">
    <property type="entry name" value="LonC_helical"/>
    <property type="match status" value="1"/>
</dbReference>
<keyword evidence="1 2" id="KW-0645">Protease</keyword>
<dbReference type="EMBL" id="CP042906">
    <property type="protein sequence ID" value="QEX17493.1"/>
    <property type="molecule type" value="Genomic_DNA"/>
</dbReference>
<dbReference type="InterPro" id="IPR046844">
    <property type="entry name" value="Lon-like_helical"/>
</dbReference>
<dbReference type="SUPFAM" id="SSF54211">
    <property type="entry name" value="Ribosomal protein S5 domain 2-like"/>
    <property type="match status" value="1"/>
</dbReference>
<dbReference type="RefSeq" id="WP_151177750.1">
    <property type="nucleotide sequence ID" value="NZ_CP042906.1"/>
</dbReference>
<keyword evidence="3" id="KW-0175">Coiled coil</keyword>
<dbReference type="InterPro" id="IPR027417">
    <property type="entry name" value="P-loop_NTPase"/>
</dbReference>
<dbReference type="GO" id="GO:0004252">
    <property type="term" value="F:serine-type endopeptidase activity"/>
    <property type="evidence" value="ECO:0007669"/>
    <property type="project" value="UniProtKB-UniRule"/>
</dbReference>
<evidence type="ECO:0000313" key="6">
    <source>
        <dbReference type="Proteomes" id="UP000326202"/>
    </source>
</evidence>
<dbReference type="AlphaFoldDB" id="A0A5J6MJB9"/>
<evidence type="ECO:0000256" key="2">
    <source>
        <dbReference type="PROSITE-ProRule" id="PRU01122"/>
    </source>
</evidence>
<dbReference type="InterPro" id="IPR014721">
    <property type="entry name" value="Ribsml_uS5_D2-typ_fold_subgr"/>
</dbReference>
<feature type="coiled-coil region" evidence="3">
    <location>
        <begin position="203"/>
        <end position="230"/>
    </location>
</feature>
<proteinExistence type="inferred from homology"/>
<feature type="active site" evidence="2">
    <location>
        <position position="658"/>
    </location>
</feature>
<dbReference type="InterPro" id="IPR046843">
    <property type="entry name" value="LonB_AAA-LID"/>
</dbReference>